<dbReference type="PROSITE" id="PS51362">
    <property type="entry name" value="TGF_BETA_2"/>
    <property type="match status" value="1"/>
</dbReference>
<comment type="caution">
    <text evidence="8">The sequence shown here is derived from an EMBL/GenBank/DDBJ whole genome shotgun (WGS) entry which is preliminary data.</text>
</comment>
<evidence type="ECO:0000313" key="8">
    <source>
        <dbReference type="EMBL" id="KAK4025859.1"/>
    </source>
</evidence>
<dbReference type="PROSITE" id="PS00250">
    <property type="entry name" value="TGF_BETA_1"/>
    <property type="match status" value="1"/>
</dbReference>
<dbReference type="SMART" id="SM00204">
    <property type="entry name" value="TGFB"/>
    <property type="match status" value="1"/>
</dbReference>
<dbReference type="SUPFAM" id="SSF57501">
    <property type="entry name" value="Cystine-knot cytokines"/>
    <property type="match status" value="1"/>
</dbReference>
<dbReference type="InterPro" id="IPR029034">
    <property type="entry name" value="Cystine-knot_cytokine"/>
</dbReference>
<dbReference type="PANTHER" id="PTHR11848:SF309">
    <property type="entry name" value="INHIBIN BETA CHAIN"/>
    <property type="match status" value="1"/>
</dbReference>
<dbReference type="InterPro" id="IPR001839">
    <property type="entry name" value="TGF-b_C"/>
</dbReference>
<comment type="subcellular location">
    <subcellularLocation>
        <location evidence="1">Secreted</location>
    </subcellularLocation>
</comment>
<evidence type="ECO:0000256" key="5">
    <source>
        <dbReference type="ARBA" id="ARBA00023157"/>
    </source>
</evidence>
<evidence type="ECO:0000256" key="1">
    <source>
        <dbReference type="ARBA" id="ARBA00004613"/>
    </source>
</evidence>
<dbReference type="CDD" id="cd13752">
    <property type="entry name" value="TGF_beta_INHB"/>
    <property type="match status" value="1"/>
</dbReference>
<dbReference type="InterPro" id="IPR015615">
    <property type="entry name" value="TGF-beta-rel"/>
</dbReference>
<keyword evidence="5" id="KW-1015">Disulfide bond</keyword>
<name>A0ABR0AL62_9CRUS</name>
<dbReference type="InterPro" id="IPR017948">
    <property type="entry name" value="TGFb_CS"/>
</dbReference>
<sequence length="420" mass="48254">MEYWSRREELMNGYEKEMFRPFPSVGRLFQCSNPFRTLNYHGTRQPALLVIWTLLFIGYFPTSMQTDQVGQGDSWPLERNDQECPTCTRERAVSVMKDDEIKRWRIESTKQQILDRLEMDDRPPRVKTKEAALHLHSLPPTIVLPESMSSSYEVAQEAEPIRQIILFPSKTFRRNKNSRHHHNDPPPLIKELETVTLKFPITDDMLEAALHSAVLWTAQQTSDNTTNAKSVDWESTDVTMAVDRQIGRHHRHRFLSLPFDTRLHLDHPQQPQPYLVIQIDPSQRRSAEVSSRNSRQKRQSTTTPRCGATVTQCCRESLFVSFKDVGWDDWIVAPSGFHAFYCRGSCRTFTSPASSATTHTSLLQKLAARERVPSEARAHLAPCCAPTRLSPLTIFYSDENDVIKQRTLPNMIVESCGCAL</sequence>
<keyword evidence="9" id="KW-1185">Reference proteome</keyword>
<gene>
    <name evidence="8" type="ORF">OUZ56_014903</name>
</gene>
<feature type="domain" description="TGF-beta family profile" evidence="7">
    <location>
        <begin position="295"/>
        <end position="419"/>
    </location>
</feature>
<dbReference type="Proteomes" id="UP001234178">
    <property type="component" value="Unassembled WGS sequence"/>
</dbReference>
<dbReference type="Pfam" id="PF00019">
    <property type="entry name" value="TGF_beta"/>
    <property type="match status" value="1"/>
</dbReference>
<keyword evidence="3" id="KW-0964">Secreted</keyword>
<reference evidence="8 9" key="1">
    <citation type="journal article" date="2023" name="Nucleic Acids Res.">
        <title>The hologenome of Daphnia magna reveals possible DNA methylation and microbiome-mediated evolution of the host genome.</title>
        <authorList>
            <person name="Chaturvedi A."/>
            <person name="Li X."/>
            <person name="Dhandapani V."/>
            <person name="Marshall H."/>
            <person name="Kissane S."/>
            <person name="Cuenca-Cambronero M."/>
            <person name="Asole G."/>
            <person name="Calvet F."/>
            <person name="Ruiz-Romero M."/>
            <person name="Marangio P."/>
            <person name="Guigo R."/>
            <person name="Rago D."/>
            <person name="Mirbahai L."/>
            <person name="Eastwood N."/>
            <person name="Colbourne J.K."/>
            <person name="Zhou J."/>
            <person name="Mallon E."/>
            <person name="Orsini L."/>
        </authorList>
    </citation>
    <scope>NUCLEOTIDE SEQUENCE [LARGE SCALE GENOMIC DNA]</scope>
    <source>
        <strain evidence="8">LRV0_1</strain>
    </source>
</reference>
<dbReference type="Gene3D" id="2.10.90.10">
    <property type="entry name" value="Cystine-knot cytokines"/>
    <property type="match status" value="1"/>
</dbReference>
<evidence type="ECO:0000256" key="6">
    <source>
        <dbReference type="RuleBase" id="RU000354"/>
    </source>
</evidence>
<organism evidence="8 9">
    <name type="scientific">Daphnia magna</name>
    <dbReference type="NCBI Taxonomy" id="35525"/>
    <lineage>
        <taxon>Eukaryota</taxon>
        <taxon>Metazoa</taxon>
        <taxon>Ecdysozoa</taxon>
        <taxon>Arthropoda</taxon>
        <taxon>Crustacea</taxon>
        <taxon>Branchiopoda</taxon>
        <taxon>Diplostraca</taxon>
        <taxon>Cladocera</taxon>
        <taxon>Anomopoda</taxon>
        <taxon>Daphniidae</taxon>
        <taxon>Daphnia</taxon>
    </lineage>
</organism>
<evidence type="ECO:0000259" key="7">
    <source>
        <dbReference type="PROSITE" id="PS51362"/>
    </source>
</evidence>
<accession>A0ABR0AL62</accession>
<protein>
    <recommendedName>
        <fullName evidence="7">TGF-beta family profile domain-containing protein</fullName>
    </recommendedName>
</protein>
<keyword evidence="4 6" id="KW-0339">Growth factor</keyword>
<evidence type="ECO:0000256" key="3">
    <source>
        <dbReference type="ARBA" id="ARBA00022525"/>
    </source>
</evidence>
<comment type="similarity">
    <text evidence="2 6">Belongs to the TGF-beta family.</text>
</comment>
<evidence type="ECO:0000313" key="9">
    <source>
        <dbReference type="Proteomes" id="UP001234178"/>
    </source>
</evidence>
<evidence type="ECO:0000256" key="2">
    <source>
        <dbReference type="ARBA" id="ARBA00006656"/>
    </source>
</evidence>
<dbReference type="PRINTS" id="PR00669">
    <property type="entry name" value="INHIBINA"/>
</dbReference>
<proteinExistence type="inferred from homology"/>
<evidence type="ECO:0000256" key="4">
    <source>
        <dbReference type="ARBA" id="ARBA00023030"/>
    </source>
</evidence>
<dbReference type="PANTHER" id="PTHR11848">
    <property type="entry name" value="TGF-BETA FAMILY"/>
    <property type="match status" value="1"/>
</dbReference>
<dbReference type="EMBL" id="JAOYFB010000038">
    <property type="protein sequence ID" value="KAK4025859.1"/>
    <property type="molecule type" value="Genomic_DNA"/>
</dbReference>